<dbReference type="Proteomes" id="UP001054821">
    <property type="component" value="Chromosome 1"/>
</dbReference>
<protein>
    <recommendedName>
        <fullName evidence="3">Protein FAR1-RELATED SEQUENCE</fullName>
    </recommendedName>
</protein>
<dbReference type="PANTHER" id="PTHR47718">
    <property type="entry name" value="OS01G0519700 PROTEIN"/>
    <property type="match status" value="1"/>
</dbReference>
<reference evidence="1 2" key="1">
    <citation type="journal article" date="2022" name="G3 (Bethesda)">
        <title>Whole-genome sequence and methylome profiling of the almond [Prunus dulcis (Mill.) D.A. Webb] cultivar 'Nonpareil'.</title>
        <authorList>
            <person name="D'Amico-Willman K.M."/>
            <person name="Ouma W.Z."/>
            <person name="Meulia T."/>
            <person name="Sideli G.M."/>
            <person name="Gradziel T.M."/>
            <person name="Fresnedo-Ramirez J."/>
        </authorList>
    </citation>
    <scope>NUCLEOTIDE SEQUENCE [LARGE SCALE GENOMIC DNA]</scope>
    <source>
        <strain evidence="1">Clone GOH B32 T37-40</strain>
    </source>
</reference>
<evidence type="ECO:0008006" key="3">
    <source>
        <dbReference type="Google" id="ProtNLM"/>
    </source>
</evidence>
<keyword evidence="2" id="KW-1185">Reference proteome</keyword>
<evidence type="ECO:0000313" key="2">
    <source>
        <dbReference type="Proteomes" id="UP001054821"/>
    </source>
</evidence>
<organism evidence="1 2">
    <name type="scientific">Prunus dulcis</name>
    <name type="common">Almond</name>
    <name type="synonym">Amygdalus dulcis</name>
    <dbReference type="NCBI Taxonomy" id="3755"/>
    <lineage>
        <taxon>Eukaryota</taxon>
        <taxon>Viridiplantae</taxon>
        <taxon>Streptophyta</taxon>
        <taxon>Embryophyta</taxon>
        <taxon>Tracheophyta</taxon>
        <taxon>Spermatophyta</taxon>
        <taxon>Magnoliopsida</taxon>
        <taxon>eudicotyledons</taxon>
        <taxon>Gunneridae</taxon>
        <taxon>Pentapetalae</taxon>
        <taxon>rosids</taxon>
        <taxon>fabids</taxon>
        <taxon>Rosales</taxon>
        <taxon>Rosaceae</taxon>
        <taxon>Amygdaloideae</taxon>
        <taxon>Amygdaleae</taxon>
        <taxon>Prunus</taxon>
    </lineage>
</organism>
<sequence length="351" mass="40308">MTTPRGCYLLKSHRRLSGVDQLVAQQLISVNVSTHQQYDILATQVGGIENVGFTQQDMYNSNRDRRMKIKGHDGEMLFDHFMNEQEKNPGFIFKVETNIEHKITRCFWADAIFRQSYKFYGDAVIFDTTYNTNRYCMIFAPIIGVNNHGDAPKIIITDQDPAMSKAISEALPNTFNSCHMFESLGIPCSHTLAYLHIIRQLHELPYQYILKRWTRSARSDLVVDNDGVEISVDNSLIRKRSALFQRYSHVIDKVILSDKASQIFCEALDSLIERIKPLLHSAEEVLPFARRSIAFETSLNEPDLVKSKGSGKRFMGIKKLLREKYKGRRCNGCGKYGQTHDKRNCPMLQKS</sequence>
<gene>
    <name evidence="1" type="ORF">L3X38_003427</name>
</gene>
<accession>A0AAD5F1W3</accession>
<proteinExistence type="predicted"/>
<comment type="caution">
    <text evidence="1">The sequence shown here is derived from an EMBL/GenBank/DDBJ whole genome shotgun (WGS) entry which is preliminary data.</text>
</comment>
<name>A0AAD5F1W3_PRUDU</name>
<dbReference type="EMBL" id="JAJFAZ020000001">
    <property type="protein sequence ID" value="KAI5350536.1"/>
    <property type="molecule type" value="Genomic_DNA"/>
</dbReference>
<dbReference type="AlphaFoldDB" id="A0AAD5F1W3"/>
<evidence type="ECO:0000313" key="1">
    <source>
        <dbReference type="EMBL" id="KAI5350536.1"/>
    </source>
</evidence>